<dbReference type="EMBL" id="JBHRTF010000004">
    <property type="protein sequence ID" value="MFC3116588.1"/>
    <property type="molecule type" value="Genomic_DNA"/>
</dbReference>
<sequence length="248" mass="27862">MLAIGITMTNYQMLNNVAHKDLRVITRRGADLGDAVAGCAVYPGEFNEIQKHYPILFQRTDDGRWLTICLLGFESNENLFLAGDSWAAPYIPAIIEREPFVIGMKETLDGRVDAVVNIDLANPRIARGEEGELLFLPQGGHSAYLEKITRVLSLLHEGVAEVESMLNEFERLELIEPIRLEITFANGTNFISNRYATINKSRLLALPDNEIAQLHRNGMLRYAYLIIGSFSNIQSLVDIKNTKLLQQS</sequence>
<evidence type="ECO:0000313" key="2">
    <source>
        <dbReference type="Proteomes" id="UP001595555"/>
    </source>
</evidence>
<dbReference type="InterPro" id="IPR010836">
    <property type="entry name" value="SapC"/>
</dbReference>
<reference evidence="2" key="1">
    <citation type="journal article" date="2019" name="Int. J. Syst. Evol. Microbiol.">
        <title>The Global Catalogue of Microorganisms (GCM) 10K type strain sequencing project: providing services to taxonomists for standard genome sequencing and annotation.</title>
        <authorList>
            <consortium name="The Broad Institute Genomics Platform"/>
            <consortium name="The Broad Institute Genome Sequencing Center for Infectious Disease"/>
            <person name="Wu L."/>
            <person name="Ma J."/>
        </authorList>
    </citation>
    <scope>NUCLEOTIDE SEQUENCE [LARGE SCALE GENOMIC DNA]</scope>
    <source>
        <strain evidence="2">KCTC 52237</strain>
    </source>
</reference>
<evidence type="ECO:0000313" key="1">
    <source>
        <dbReference type="EMBL" id="MFC3116588.1"/>
    </source>
</evidence>
<proteinExistence type="predicted"/>
<dbReference type="Pfam" id="PF07277">
    <property type="entry name" value="SapC"/>
    <property type="match status" value="1"/>
</dbReference>
<name>A0ABV7FL67_9GAMM</name>
<keyword evidence="2" id="KW-1185">Reference proteome</keyword>
<comment type="caution">
    <text evidence="1">The sequence shown here is derived from an EMBL/GenBank/DDBJ whole genome shotgun (WGS) entry which is preliminary data.</text>
</comment>
<gene>
    <name evidence="1" type="ORF">ACFODX_13530</name>
</gene>
<protein>
    <submittedName>
        <fullName evidence="1">SapC family protein</fullName>
    </submittedName>
</protein>
<dbReference type="Proteomes" id="UP001595555">
    <property type="component" value="Unassembled WGS sequence"/>
</dbReference>
<accession>A0ABV7FL67</accession>
<dbReference type="RefSeq" id="WP_378120113.1">
    <property type="nucleotide sequence ID" value="NZ_JBHRTF010000004.1"/>
</dbReference>
<organism evidence="1 2">
    <name type="scientific">Cellvibrio fontiphilus</name>
    <dbReference type="NCBI Taxonomy" id="1815559"/>
    <lineage>
        <taxon>Bacteria</taxon>
        <taxon>Pseudomonadati</taxon>
        <taxon>Pseudomonadota</taxon>
        <taxon>Gammaproteobacteria</taxon>
        <taxon>Cellvibrionales</taxon>
        <taxon>Cellvibrionaceae</taxon>
        <taxon>Cellvibrio</taxon>
    </lineage>
</organism>